<dbReference type="VEuPathDB" id="FungiDB:MFRU_004g00400"/>
<comment type="caution">
    <text evidence="2">The sequence shown here is derived from an EMBL/GenBank/DDBJ whole genome shotgun (WGS) entry which is preliminary data.</text>
</comment>
<evidence type="ECO:0000313" key="3">
    <source>
        <dbReference type="Proteomes" id="UP000322873"/>
    </source>
</evidence>
<name>A0A5M9JKC8_MONFR</name>
<protein>
    <submittedName>
        <fullName evidence="2">Uncharacterized protein</fullName>
    </submittedName>
</protein>
<organism evidence="2 3">
    <name type="scientific">Monilinia fructicola</name>
    <name type="common">Brown rot fungus</name>
    <name type="synonym">Ciboria fructicola</name>
    <dbReference type="NCBI Taxonomy" id="38448"/>
    <lineage>
        <taxon>Eukaryota</taxon>
        <taxon>Fungi</taxon>
        <taxon>Dikarya</taxon>
        <taxon>Ascomycota</taxon>
        <taxon>Pezizomycotina</taxon>
        <taxon>Leotiomycetes</taxon>
        <taxon>Helotiales</taxon>
        <taxon>Sclerotiniaceae</taxon>
        <taxon>Monilinia</taxon>
    </lineage>
</organism>
<keyword evidence="3" id="KW-1185">Reference proteome</keyword>
<reference evidence="2 3" key="1">
    <citation type="submission" date="2019-06" db="EMBL/GenBank/DDBJ databases">
        <title>Genome Sequence of the Brown Rot Fungal Pathogen Monilinia fructicola.</title>
        <authorList>
            <person name="De Miccolis Angelini R.M."/>
            <person name="Landi L."/>
            <person name="Abate D."/>
            <person name="Pollastro S."/>
            <person name="Romanazzi G."/>
            <person name="Faretra F."/>
        </authorList>
    </citation>
    <scope>NUCLEOTIDE SEQUENCE [LARGE SCALE GENOMIC DNA]</scope>
    <source>
        <strain evidence="2 3">Mfrc123</strain>
    </source>
</reference>
<feature type="region of interest" description="Disordered" evidence="1">
    <location>
        <begin position="1"/>
        <end position="67"/>
    </location>
</feature>
<evidence type="ECO:0000256" key="1">
    <source>
        <dbReference type="SAM" id="MobiDB-lite"/>
    </source>
</evidence>
<gene>
    <name evidence="2" type="ORF">EYC84_000856</name>
</gene>
<accession>A0A5M9JKC8</accession>
<sequence length="67" mass="6906">MRESRQAGLESPNKHRRIAVGTDCDVAGGAGSSVREGGEGRSAEEKKGDGMLMTWMGIGKEDAGLGG</sequence>
<evidence type="ECO:0000313" key="2">
    <source>
        <dbReference type="EMBL" id="KAA8569187.1"/>
    </source>
</evidence>
<feature type="compositionally biased region" description="Basic and acidic residues" evidence="1">
    <location>
        <begin position="36"/>
        <end position="49"/>
    </location>
</feature>
<dbReference type="EMBL" id="VICG01000008">
    <property type="protein sequence ID" value="KAA8569187.1"/>
    <property type="molecule type" value="Genomic_DNA"/>
</dbReference>
<dbReference type="Proteomes" id="UP000322873">
    <property type="component" value="Unassembled WGS sequence"/>
</dbReference>
<dbReference type="AlphaFoldDB" id="A0A5M9JKC8"/>
<proteinExistence type="predicted"/>